<gene>
    <name evidence="2" type="ORF">WNY58_11840</name>
</gene>
<comment type="caution">
    <text evidence="2">The sequence shown here is derived from an EMBL/GenBank/DDBJ whole genome shotgun (WGS) entry which is preliminary data.</text>
</comment>
<dbReference type="Pfam" id="PF09823">
    <property type="entry name" value="DUF2357"/>
    <property type="match status" value="1"/>
</dbReference>
<name>A0ABU9TTN2_9GAMM</name>
<dbReference type="InterPro" id="IPR007505">
    <property type="entry name" value="PDDEXK_7"/>
</dbReference>
<sequence>MPELIRLQTPDFEFSVWANDISQRTKVYQSTVANRANLTADVNADAVINTSLEHPAEIESTKVAASANHVQPSYVLRFAPAAELNHIIEPKGLVANGLEESSLDENSLVGSDQEKHAELTLNSPLFFENTLYQFEWVFFNEVSNARLTHRSQTVNEAFRFAPEVKTARGVVPARLTGTINTGNNVGWLRLPLTFELHGKTQTQHIAFEVLPTKMALHQDLPAMYQAIDKVYPLWRFSLVEKTEQDAATSQLRGHFPLMWLANFAALRERFEQGLKVICAAPHSRLQPTVANIKAAKLKGRLSHRLAELVKQDFANGQYDKRYTVEKKQLSVDTPENRFIKMAVSRSKRQLAEFEQKLRQSNQAPERQRLSDSFLNELHSWQQPLQKVLGQSFLKEVGAYTGLSRESLVLQQKTGYSAVYRVWQELKFYLDVFGNQSSISMKSVAEIYEVWCFLCLKQILEQDLGFELVENSATKLAQNDFFEYQLKDGFAGAFRFKRSDGVTARLAHEPKFTKKGQSIRSYLVNQEPDIVLEVTLPKSASSESDSSEEKQFIWLFDAKYRIKTDKNRFDDINEDIENTDYVPDDAINQMHRYRDALIRLSEHRLSESPSSSMASQSAKKSRPVFGAFALYPGFFDQATQPNPYAAAIEEVGIGAFALLPSQNRPSQNESSQTDPSQTKYGYSGHQWLLEFLQAQIGIAPTTQTGQGNEAMYPVAGMAERLYVQDAARIPYYGMRQVLYPDLTMTVALAGQRGRDNGYFEKFEQGTARWYHLPKSTFLQKFKQHIAEEIRYLALASTSDTQSSTKQIDKLWPVKRVTVLPRYAITADQAGKKSGSVEPYYLFELGKPLSLQTPVTNVPHRPMKNSMKLTTLTRLESVTKFTEVEKVYEEAMV</sequence>
<evidence type="ECO:0000259" key="1">
    <source>
        <dbReference type="Pfam" id="PF09823"/>
    </source>
</evidence>
<dbReference type="Pfam" id="PF04411">
    <property type="entry name" value="PDDEXK_7"/>
    <property type="match status" value="1"/>
</dbReference>
<dbReference type="EMBL" id="JBBMRA010000011">
    <property type="protein sequence ID" value="MEM5537083.1"/>
    <property type="molecule type" value="Genomic_DNA"/>
</dbReference>
<evidence type="ECO:0000313" key="3">
    <source>
        <dbReference type="Proteomes" id="UP001449225"/>
    </source>
</evidence>
<evidence type="ECO:0000313" key="2">
    <source>
        <dbReference type="EMBL" id="MEM5537083.1"/>
    </source>
</evidence>
<protein>
    <submittedName>
        <fullName evidence="2">Restriction endonuclease-like protein</fullName>
    </submittedName>
</protein>
<accession>A0ABU9TTN2</accession>
<keyword evidence="3" id="KW-1185">Reference proteome</keyword>
<dbReference type="InterPro" id="IPR018633">
    <property type="entry name" value="DUF2357"/>
</dbReference>
<dbReference type="RefSeq" id="WP_342854622.1">
    <property type="nucleotide sequence ID" value="NZ_JBBMRA010000011.1"/>
</dbReference>
<organism evidence="2 3">
    <name type="scientific">Neptuniibacter pectenicola</name>
    <dbReference type="NCBI Taxonomy" id="1806669"/>
    <lineage>
        <taxon>Bacteria</taxon>
        <taxon>Pseudomonadati</taxon>
        <taxon>Pseudomonadota</taxon>
        <taxon>Gammaproteobacteria</taxon>
        <taxon>Oceanospirillales</taxon>
        <taxon>Oceanospirillaceae</taxon>
        <taxon>Neptuniibacter</taxon>
    </lineage>
</organism>
<dbReference type="Proteomes" id="UP001449225">
    <property type="component" value="Unassembled WGS sequence"/>
</dbReference>
<proteinExistence type="predicted"/>
<feature type="domain" description="DUF2357" evidence="1">
    <location>
        <begin position="176"/>
        <end position="422"/>
    </location>
</feature>
<reference evidence="2 3" key="1">
    <citation type="submission" date="2024-03" db="EMBL/GenBank/DDBJ databases">
        <title>Community enrichment and isolation of bacterial strains for fucoidan degradation.</title>
        <authorList>
            <person name="Sichert A."/>
        </authorList>
    </citation>
    <scope>NUCLEOTIDE SEQUENCE [LARGE SCALE GENOMIC DNA]</scope>
    <source>
        <strain evidence="2 3">AS76</strain>
    </source>
</reference>